<dbReference type="EMBL" id="NPDX01000005">
    <property type="protein sequence ID" value="PJZ83580.1"/>
    <property type="molecule type" value="Genomic_DNA"/>
</dbReference>
<dbReference type="AlphaFoldDB" id="A0A2N0AH18"/>
<comment type="caution">
    <text evidence="2">The sequence shown here is derived from an EMBL/GenBank/DDBJ whole genome shotgun (WGS) entry which is preliminary data.</text>
</comment>
<evidence type="ECO:0000313" key="3">
    <source>
        <dbReference type="Proteomes" id="UP000232145"/>
    </source>
</evidence>
<reference evidence="2 3" key="1">
    <citation type="submission" date="2017-07" db="EMBL/GenBank/DDBJ databases">
        <title>Leptospira spp. isolated from tropical soils.</title>
        <authorList>
            <person name="Thibeaux R."/>
            <person name="Iraola G."/>
            <person name="Ferres I."/>
            <person name="Bierque E."/>
            <person name="Girault D."/>
            <person name="Soupe-Gilbert M.-E."/>
            <person name="Picardeau M."/>
            <person name="Goarant C."/>
        </authorList>
    </citation>
    <scope>NUCLEOTIDE SEQUENCE [LARGE SCALE GENOMIC DNA]</scope>
    <source>
        <strain evidence="2 3">FH2-B-A1</strain>
    </source>
</reference>
<keyword evidence="1" id="KW-0812">Transmembrane</keyword>
<gene>
    <name evidence="2" type="ORF">CH364_15375</name>
</gene>
<protein>
    <submittedName>
        <fullName evidence="2">Uncharacterized protein</fullName>
    </submittedName>
</protein>
<dbReference type="Proteomes" id="UP000232145">
    <property type="component" value="Unassembled WGS sequence"/>
</dbReference>
<feature type="transmembrane region" description="Helical" evidence="1">
    <location>
        <begin position="7"/>
        <end position="26"/>
    </location>
</feature>
<sequence length="129" mass="14965">MKAIKRNLGFGFLSWFLPFFISIFFFSKEGSLQIDLFLFKTIMIVVGSLSGCFLLFRYFLLVDSSFFKEGIIIGISWLSLNWILDILVLLPMSKMPIDLYFIQIGFRYLSILFFSITLGAILEKKTQSK</sequence>
<accession>A0A2N0AH18</accession>
<feature type="transmembrane region" description="Helical" evidence="1">
    <location>
        <begin position="99"/>
        <end position="122"/>
    </location>
</feature>
<evidence type="ECO:0000256" key="1">
    <source>
        <dbReference type="SAM" id="Phobius"/>
    </source>
</evidence>
<name>A0A2N0AH18_9LEPT</name>
<feature type="transmembrane region" description="Helical" evidence="1">
    <location>
        <begin position="71"/>
        <end position="93"/>
    </location>
</feature>
<dbReference type="RefSeq" id="WP_100744707.1">
    <property type="nucleotide sequence ID" value="NZ_NPDW01000002.1"/>
</dbReference>
<proteinExistence type="predicted"/>
<dbReference type="OrthoDB" id="337836at2"/>
<keyword evidence="3" id="KW-1185">Reference proteome</keyword>
<keyword evidence="1" id="KW-0472">Membrane</keyword>
<evidence type="ECO:0000313" key="2">
    <source>
        <dbReference type="EMBL" id="PJZ83580.1"/>
    </source>
</evidence>
<feature type="transmembrane region" description="Helical" evidence="1">
    <location>
        <begin position="38"/>
        <end position="59"/>
    </location>
</feature>
<keyword evidence="1" id="KW-1133">Transmembrane helix</keyword>
<organism evidence="2 3">
    <name type="scientific">Leptospira harrisiae</name>
    <dbReference type="NCBI Taxonomy" id="2023189"/>
    <lineage>
        <taxon>Bacteria</taxon>
        <taxon>Pseudomonadati</taxon>
        <taxon>Spirochaetota</taxon>
        <taxon>Spirochaetia</taxon>
        <taxon>Leptospirales</taxon>
        <taxon>Leptospiraceae</taxon>
        <taxon>Leptospira</taxon>
    </lineage>
</organism>